<comment type="caution">
    <text evidence="1">The sequence shown here is derived from an EMBL/GenBank/DDBJ whole genome shotgun (WGS) entry which is preliminary data.</text>
</comment>
<dbReference type="GO" id="GO:0003824">
    <property type="term" value="F:catalytic activity"/>
    <property type="evidence" value="ECO:0007669"/>
    <property type="project" value="InterPro"/>
</dbReference>
<gene>
    <name evidence="1" type="ORF">GLP15_944</name>
</gene>
<proteinExistence type="predicted"/>
<dbReference type="VEuPathDB" id="GiardiaDB:GLP15_944"/>
<sequence>MGPKSNLQHLILELVEPKREIELIEVLVTSVNLRLLSSIISKLKACNMCQLPFSCGRVYKSKLASGEQMAELCICAGRELVDTVLKEMMTETNPEVASPRITEVTKLLREVQSMYNIQLILFKRILGDTWPITRCSKRITVEDIVPSSEKEYVERCIAMLTDHLTVVVASPSTSFLSVIKKDIPTEYTKSSQLQGNISDMLRHPVHIAIEEAMKQAAENDKAYLLTGYDVFALEEPCIFCSMCLLHARVKRVFYSTFMRHNGGLNETLMVPSLPGVNHRFPVVKFGWSEVSRASATINKHLDVLRS</sequence>
<reference evidence="1 2" key="1">
    <citation type="journal article" date="2010" name="BMC Genomics">
        <title>Genome analysis and comparative genomics of a Giardia intestinalis assemblage E isolate.</title>
        <authorList>
            <person name="Jerlstrom-Hultqvist J."/>
            <person name="Franzen O."/>
            <person name="Ankarklev J."/>
            <person name="Xu F."/>
            <person name="Nohynkova E."/>
            <person name="Andersson J.O."/>
            <person name="Svard S.G."/>
            <person name="Andersson B."/>
        </authorList>
    </citation>
    <scope>NUCLEOTIDE SEQUENCE [LARGE SCALE GENOMIC DNA]</scope>
    <source>
        <strain evidence="1 2">P15</strain>
    </source>
</reference>
<name>E1EZD4_GIAIA</name>
<evidence type="ECO:0000313" key="1">
    <source>
        <dbReference type="EMBL" id="EFO64392.1"/>
    </source>
</evidence>
<dbReference type="SUPFAM" id="SSF53927">
    <property type="entry name" value="Cytidine deaminase-like"/>
    <property type="match status" value="1"/>
</dbReference>
<evidence type="ECO:0008006" key="3">
    <source>
        <dbReference type="Google" id="ProtNLM"/>
    </source>
</evidence>
<accession>E1EZD4</accession>
<dbReference type="EMBL" id="ACVC01000096">
    <property type="protein sequence ID" value="EFO64392.1"/>
    <property type="molecule type" value="Genomic_DNA"/>
</dbReference>
<organism evidence="1 2">
    <name type="scientific">Giardia intestinalis (strain P15)</name>
    <name type="common">Giardia lamblia</name>
    <dbReference type="NCBI Taxonomy" id="658858"/>
    <lineage>
        <taxon>Eukaryota</taxon>
        <taxon>Metamonada</taxon>
        <taxon>Diplomonadida</taxon>
        <taxon>Hexamitidae</taxon>
        <taxon>Giardiinae</taxon>
        <taxon>Giardia</taxon>
    </lineage>
</organism>
<dbReference type="AlphaFoldDB" id="E1EZD4"/>
<dbReference type="OrthoDB" id="3180714at2759"/>
<dbReference type="InterPro" id="IPR016193">
    <property type="entry name" value="Cytidine_deaminase-like"/>
</dbReference>
<dbReference type="OMA" id="MCLLHAR"/>
<dbReference type="Proteomes" id="UP000008974">
    <property type="component" value="Unassembled WGS sequence"/>
</dbReference>
<dbReference type="Gene3D" id="3.40.140.10">
    <property type="entry name" value="Cytidine Deaminase, domain 2"/>
    <property type="match status" value="1"/>
</dbReference>
<protein>
    <recommendedName>
        <fullName evidence="3">CMP/dCMP-type deaminase domain-containing protein</fullName>
    </recommendedName>
</protein>
<dbReference type="STRING" id="658858.E1EZD4"/>
<evidence type="ECO:0000313" key="2">
    <source>
        <dbReference type="Proteomes" id="UP000008974"/>
    </source>
</evidence>